<evidence type="ECO:0000259" key="10">
    <source>
        <dbReference type="Pfam" id="PF02308"/>
    </source>
</evidence>
<reference evidence="12 13" key="2">
    <citation type="journal article" date="2006" name="J. Microbiol. Methods">
        <title>Genomic flank-sequencing of plasposon insertion sites for rapid identification of functional genes.</title>
        <authorList>
            <person name="Leveau J.H."/>
            <person name="Gerards S."/>
            <person name="Fritsche K."/>
            <person name="Zondag G."/>
            <person name="van Veen J.A."/>
        </authorList>
    </citation>
    <scope>NUCLEOTIDE SEQUENCE [LARGE SCALE GENOMIC DNA]</scope>
    <source>
        <strain evidence="12 13">Ter331</strain>
    </source>
</reference>
<evidence type="ECO:0000259" key="11">
    <source>
        <dbReference type="Pfam" id="PF21770"/>
    </source>
</evidence>
<keyword evidence="5 9" id="KW-0812">Transmembrane</keyword>
<dbReference type="PANTHER" id="PTHR33778">
    <property type="entry name" value="PROTEIN MGTC"/>
    <property type="match status" value="1"/>
</dbReference>
<comment type="function">
    <text evidence="8">Virulence factor required for growth in low Mg(2+) medium and for intramacrophage survival. May be involved in regulating membrane potential by activating Na(+)/K(+)-ATPase.</text>
</comment>
<feature type="transmembrane region" description="Helical" evidence="9">
    <location>
        <begin position="101"/>
        <end position="128"/>
    </location>
</feature>
<evidence type="ECO:0000256" key="4">
    <source>
        <dbReference type="ARBA" id="ARBA00022475"/>
    </source>
</evidence>
<keyword evidence="13" id="KW-1185">Reference proteome</keyword>
<dbReference type="Gene3D" id="3.30.70.260">
    <property type="match status" value="1"/>
</dbReference>
<feature type="domain" description="MgtC/SapB/SrpB/YhiD N-terminal" evidence="10">
    <location>
        <begin position="13"/>
        <end position="132"/>
    </location>
</feature>
<dbReference type="PRINTS" id="PR01837">
    <property type="entry name" value="MGTCSAPBPROT"/>
</dbReference>
<keyword evidence="7 9" id="KW-0472">Membrane</keyword>
<dbReference type="Proteomes" id="UP000008392">
    <property type="component" value="Chromosome"/>
</dbReference>
<gene>
    <name evidence="12" type="ordered locus">CFU_3775</name>
</gene>
<reference evidence="12 13" key="5">
    <citation type="journal article" date="2011" name="ISME J.">
        <title>Dual transcriptional profiling of a bacterial/fungal confrontation: Collimonas fungivorans versus Aspergillus niger.</title>
        <authorList>
            <person name="Mela F."/>
            <person name="Fritsche K."/>
            <person name="de Boer W."/>
            <person name="van Veen J.A."/>
            <person name="de Graaff L.H."/>
            <person name="van den Berg M."/>
            <person name="Leveau J.H."/>
        </authorList>
    </citation>
    <scope>NUCLEOTIDE SEQUENCE [LARGE SCALE GENOMIC DNA]</scope>
    <source>
        <strain evidence="12 13">Ter331</strain>
    </source>
</reference>
<dbReference type="EMBL" id="CP002745">
    <property type="protein sequence ID" value="AEK63599.1"/>
    <property type="molecule type" value="Genomic_DNA"/>
</dbReference>
<evidence type="ECO:0000313" key="13">
    <source>
        <dbReference type="Proteomes" id="UP000008392"/>
    </source>
</evidence>
<dbReference type="KEGG" id="cfu:CFU_3775"/>
<dbReference type="InterPro" id="IPR048640">
    <property type="entry name" value="MgtC-like_C"/>
</dbReference>
<feature type="transmembrane region" description="Helical" evidence="9">
    <location>
        <begin position="33"/>
        <end position="52"/>
    </location>
</feature>
<dbReference type="STRING" id="1005048.CFU_3775"/>
<dbReference type="PANTHER" id="PTHR33778:SF3">
    <property type="entry name" value="PROTEIN MGTC"/>
    <property type="match status" value="1"/>
</dbReference>
<evidence type="ECO:0000256" key="6">
    <source>
        <dbReference type="ARBA" id="ARBA00022989"/>
    </source>
</evidence>
<dbReference type="Pfam" id="PF21770">
    <property type="entry name" value="MgtC_SapB_C"/>
    <property type="match status" value="1"/>
</dbReference>
<accession>G0ADQ7</accession>
<dbReference type="InterPro" id="IPR049177">
    <property type="entry name" value="MgtC_SapB_SrpB_YhiD_N"/>
</dbReference>
<evidence type="ECO:0000256" key="3">
    <source>
        <dbReference type="ARBA" id="ARBA00013833"/>
    </source>
</evidence>
<organism evidence="12 13">
    <name type="scientific">Collimonas fungivorans (strain Ter331)</name>
    <dbReference type="NCBI Taxonomy" id="1005048"/>
    <lineage>
        <taxon>Bacteria</taxon>
        <taxon>Pseudomonadati</taxon>
        <taxon>Pseudomonadota</taxon>
        <taxon>Betaproteobacteria</taxon>
        <taxon>Burkholderiales</taxon>
        <taxon>Oxalobacteraceae</taxon>
        <taxon>Collimonas</taxon>
    </lineage>
</organism>
<evidence type="ECO:0000256" key="8">
    <source>
        <dbReference type="ARBA" id="ARBA00025369"/>
    </source>
</evidence>
<protein>
    <recommendedName>
        <fullName evidence="3 9">Protein MgtC</fullName>
    </recommendedName>
</protein>
<evidence type="ECO:0000256" key="9">
    <source>
        <dbReference type="RuleBase" id="RU365041"/>
    </source>
</evidence>
<reference evidence="12 13" key="1">
    <citation type="journal article" date="2004" name="Environ. Microbiol.">
        <title>Phylogeny-function analysis of (meta)genomic libraries: screening for expression of ribosomal RNA genes by large-insert library fluorescent in situ hybridization (LIL-FISH).</title>
        <authorList>
            <person name="Leveau J.H."/>
            <person name="Gerards S."/>
            <person name="de Boer W."/>
            <person name="van Veen J.A."/>
        </authorList>
    </citation>
    <scope>NUCLEOTIDE SEQUENCE [LARGE SCALE GENOMIC DNA]</scope>
    <source>
        <strain evidence="12 13">Ter331</strain>
    </source>
</reference>
<sequence>MKMDWKIFTLRVLLALTLGSLIGAERQMRQRMAGLRTNALVSIGASLFVMVSAFESDPQGATRIASYVVSGIGFLGAGVIMREGINVRGLNTAATLWCSAAVGVLCGLGHALEAAIGAAAILGANVLLRGVSNMINQRDLHSATEIEQVYRLSVVCRPEDEVQVRTLMLHMLNGMPHLVVQSLHSEDLASGTQLEVRADLITSPSNHLQLEQIVSRVSLEKGVSAARWAVLNSVDA</sequence>
<comment type="subcellular location">
    <subcellularLocation>
        <location evidence="9">Cell inner membrane</location>
        <topology evidence="9">Multi-pass membrane protein</topology>
    </subcellularLocation>
    <subcellularLocation>
        <location evidence="1">Cell membrane</location>
        <topology evidence="1">Multi-pass membrane protein</topology>
    </subcellularLocation>
</comment>
<dbReference type="AlphaFoldDB" id="G0ADQ7"/>
<dbReference type="GO" id="GO:0005886">
    <property type="term" value="C:plasma membrane"/>
    <property type="evidence" value="ECO:0007669"/>
    <property type="project" value="UniProtKB-SubCell"/>
</dbReference>
<name>G0ADQ7_COLFT</name>
<reference evidence="13" key="6">
    <citation type="submission" date="2011-05" db="EMBL/GenBank/DDBJ databases">
        <title>Complete sequence of Collimonas fungivorans Ter331.</title>
        <authorList>
            <person name="Leveau J.H."/>
        </authorList>
    </citation>
    <scope>NUCLEOTIDE SEQUENCE [LARGE SCALE GENOMIC DNA]</scope>
    <source>
        <strain evidence="13">Ter331</strain>
    </source>
</reference>
<keyword evidence="4" id="KW-1003">Cell membrane</keyword>
<evidence type="ECO:0000256" key="7">
    <source>
        <dbReference type="ARBA" id="ARBA00023136"/>
    </source>
</evidence>
<dbReference type="Pfam" id="PF02308">
    <property type="entry name" value="MgtC"/>
    <property type="match status" value="1"/>
</dbReference>
<feature type="domain" description="MgtC-like C-terminal" evidence="11">
    <location>
        <begin position="150"/>
        <end position="228"/>
    </location>
</feature>
<keyword evidence="6 9" id="KW-1133">Transmembrane helix</keyword>
<evidence type="ECO:0000313" key="12">
    <source>
        <dbReference type="EMBL" id="AEK63599.1"/>
    </source>
</evidence>
<dbReference type="InterPro" id="IPR003416">
    <property type="entry name" value="MgtC/SapB/SrpB/YhiD_fam"/>
</dbReference>
<evidence type="ECO:0000256" key="2">
    <source>
        <dbReference type="ARBA" id="ARBA00009298"/>
    </source>
</evidence>
<dbReference type="eggNOG" id="COG1285">
    <property type="taxonomic scope" value="Bacteria"/>
</dbReference>
<feature type="transmembrane region" description="Helical" evidence="9">
    <location>
        <begin position="64"/>
        <end position="81"/>
    </location>
</feature>
<evidence type="ECO:0000256" key="5">
    <source>
        <dbReference type="ARBA" id="ARBA00022692"/>
    </source>
</evidence>
<evidence type="ECO:0000256" key="1">
    <source>
        <dbReference type="ARBA" id="ARBA00004651"/>
    </source>
</evidence>
<reference evidence="12 13" key="3">
    <citation type="journal article" date="2008" name="FEMS Microbiol. Ecol.">
        <title>Identification and characterization of genes underlying chitinolysis in Collimonas fungivorans Ter331.</title>
        <authorList>
            <person name="Fritsche K."/>
            <person name="de Boer W."/>
            <person name="Gerards S."/>
            <person name="van den Berg M."/>
            <person name="van Veen J.A."/>
            <person name="Leveau J.H."/>
        </authorList>
    </citation>
    <scope>NUCLEOTIDE SEQUENCE [LARGE SCALE GENOMIC DNA]</scope>
    <source>
        <strain evidence="12 13">Ter331</strain>
    </source>
</reference>
<dbReference type="HOGENOM" id="CLU_079292_0_0_4"/>
<reference evidence="12 13" key="4">
    <citation type="journal article" date="2010" name="Environ. Microbiol.">
        <title>The bacterial genus Collimonas: mycophagy, weathering and other adaptive solutions to life in oligotrophic soil environments.</title>
        <authorList>
            <person name="Leveau J.H."/>
            <person name="Uroz S."/>
            <person name="de Boer W."/>
        </authorList>
    </citation>
    <scope>NUCLEOTIDE SEQUENCE [LARGE SCALE GENOMIC DNA]</scope>
    <source>
        <strain evidence="12 13">Ter331</strain>
    </source>
</reference>
<keyword evidence="9" id="KW-0997">Cell inner membrane</keyword>
<comment type="similarity">
    <text evidence="2 9">Belongs to the MgtC/SapB family.</text>
</comment>
<proteinExistence type="inferred from homology"/>